<dbReference type="InParanoid" id="A0A0C3D5N7"/>
<dbReference type="EMBL" id="KN832882">
    <property type="protein sequence ID" value="KIM97212.1"/>
    <property type="molecule type" value="Genomic_DNA"/>
</dbReference>
<organism evidence="3 4">
    <name type="scientific">Oidiodendron maius (strain Zn)</name>
    <dbReference type="NCBI Taxonomy" id="913774"/>
    <lineage>
        <taxon>Eukaryota</taxon>
        <taxon>Fungi</taxon>
        <taxon>Dikarya</taxon>
        <taxon>Ascomycota</taxon>
        <taxon>Pezizomycotina</taxon>
        <taxon>Leotiomycetes</taxon>
        <taxon>Leotiomycetes incertae sedis</taxon>
        <taxon>Myxotrichaceae</taxon>
        <taxon>Oidiodendron</taxon>
    </lineage>
</organism>
<evidence type="ECO:0000313" key="4">
    <source>
        <dbReference type="Proteomes" id="UP000054321"/>
    </source>
</evidence>
<dbReference type="Gene3D" id="1.10.510.10">
    <property type="entry name" value="Transferase(Phosphotransferase) domain 1"/>
    <property type="match status" value="1"/>
</dbReference>
<dbReference type="GO" id="GO:0005524">
    <property type="term" value="F:ATP binding"/>
    <property type="evidence" value="ECO:0007669"/>
    <property type="project" value="InterPro"/>
</dbReference>
<name>A0A0C3D5N7_OIDMZ</name>
<dbReference type="HOGENOM" id="CLU_017513_2_0_1"/>
<feature type="domain" description="Protein kinase" evidence="2">
    <location>
        <begin position="228"/>
        <end position="575"/>
    </location>
</feature>
<keyword evidence="4" id="KW-1185">Reference proteome</keyword>
<proteinExistence type="predicted"/>
<evidence type="ECO:0000313" key="3">
    <source>
        <dbReference type="EMBL" id="KIM97212.1"/>
    </source>
</evidence>
<dbReference type="PANTHER" id="PTHR24359:SF37">
    <property type="entry name" value="PROTEIN KINASE DOMAIN-CONTAINING PROTEIN"/>
    <property type="match status" value="1"/>
</dbReference>
<dbReference type="SMART" id="SM00220">
    <property type="entry name" value="S_TKc"/>
    <property type="match status" value="1"/>
</dbReference>
<evidence type="ECO:0000259" key="2">
    <source>
        <dbReference type="PROSITE" id="PS50011"/>
    </source>
</evidence>
<dbReference type="PROSITE" id="PS50011">
    <property type="entry name" value="PROTEIN_KINASE_DOM"/>
    <property type="match status" value="1"/>
</dbReference>
<reference evidence="4" key="2">
    <citation type="submission" date="2015-01" db="EMBL/GenBank/DDBJ databases">
        <title>Evolutionary Origins and Diversification of the Mycorrhizal Mutualists.</title>
        <authorList>
            <consortium name="DOE Joint Genome Institute"/>
            <consortium name="Mycorrhizal Genomics Consortium"/>
            <person name="Kohler A."/>
            <person name="Kuo A."/>
            <person name="Nagy L.G."/>
            <person name="Floudas D."/>
            <person name="Copeland A."/>
            <person name="Barry K.W."/>
            <person name="Cichocki N."/>
            <person name="Veneault-Fourrey C."/>
            <person name="LaButti K."/>
            <person name="Lindquist E.A."/>
            <person name="Lipzen A."/>
            <person name="Lundell T."/>
            <person name="Morin E."/>
            <person name="Murat C."/>
            <person name="Riley R."/>
            <person name="Ohm R."/>
            <person name="Sun H."/>
            <person name="Tunlid A."/>
            <person name="Henrissat B."/>
            <person name="Grigoriev I.V."/>
            <person name="Hibbett D.S."/>
            <person name="Martin F."/>
        </authorList>
    </citation>
    <scope>NUCLEOTIDE SEQUENCE [LARGE SCALE GENOMIC DNA]</scope>
    <source>
        <strain evidence="4">Zn</strain>
    </source>
</reference>
<reference evidence="3 4" key="1">
    <citation type="submission" date="2014-04" db="EMBL/GenBank/DDBJ databases">
        <authorList>
            <consortium name="DOE Joint Genome Institute"/>
            <person name="Kuo A."/>
            <person name="Martino E."/>
            <person name="Perotto S."/>
            <person name="Kohler A."/>
            <person name="Nagy L.G."/>
            <person name="Floudas D."/>
            <person name="Copeland A."/>
            <person name="Barry K.W."/>
            <person name="Cichocki N."/>
            <person name="Veneault-Fourrey C."/>
            <person name="LaButti K."/>
            <person name="Lindquist E.A."/>
            <person name="Lipzen A."/>
            <person name="Lundell T."/>
            <person name="Morin E."/>
            <person name="Murat C."/>
            <person name="Sun H."/>
            <person name="Tunlid A."/>
            <person name="Henrissat B."/>
            <person name="Grigoriev I.V."/>
            <person name="Hibbett D.S."/>
            <person name="Martin F."/>
            <person name="Nordberg H.P."/>
            <person name="Cantor M.N."/>
            <person name="Hua S.X."/>
        </authorList>
    </citation>
    <scope>NUCLEOTIDE SEQUENCE [LARGE SCALE GENOMIC DNA]</scope>
    <source>
        <strain evidence="3 4">Zn</strain>
    </source>
</reference>
<gene>
    <name evidence="3" type="ORF">OIDMADRAFT_147736</name>
</gene>
<dbReference type="SUPFAM" id="SSF56112">
    <property type="entry name" value="Protein kinase-like (PK-like)"/>
    <property type="match status" value="1"/>
</dbReference>
<accession>A0A0C3D5N7</accession>
<dbReference type="STRING" id="913774.A0A0C3D5N7"/>
<sequence>MNLETISTDEPASISSSHSAANTPLSVLPDLATQSGGQFMVSLEEKLEASQLRTEQGSFFIPRGVLEEILDEPTICRAIQDLFPALDPKEAAHCASVIRGQGAFPHNEKSFCKIFSILVLSNTVRSIRYFINLGLNDSYLPMPDPRLEGSSDSLHSIEEDVVDYRDRWESLWNMWSRSNRRIFFMSQWTVMAPVFRSVDRVKHFSFSQNYILPFLKNKSPIPPDPNFVSELPNSGQARYGGYSEVRQIKIHPDHYDFGNYGLDNPYHLFALKRLHTHKKVQLWQEADVLKRFRNTAHILQLLATFEVHEDTFGDTLTSYYLIFPWAAGDLESLWTANQNSVGDSRIATWIAQQCYELAKAVSTIHQDEYDQGNSDAGHIYGRHGDIKPANILWFPWKSDNPDSNLGQLALGDFGLAHFHSEHSRSNVDPRNVARSPKYRAPEFDAESKISRKIDIWMLGCTFLEFNTWFLMGLDAVLEEFPNDRSEPDVNDIYADTFFRVVTEGRHVIKMVKPQVKAWISSLHSHERCTEYIHDFLELIENSMLKPDPTLRLSAFEISLILERQYNRCKEDHAYYQLGQPWVVKNTSEERERSSHDGKLRGLERVLQTLRLNAKRVDRER</sequence>
<dbReference type="PANTHER" id="PTHR24359">
    <property type="entry name" value="SERINE/THREONINE-PROTEIN KINASE SBK1"/>
    <property type="match status" value="1"/>
</dbReference>
<feature type="region of interest" description="Disordered" evidence="1">
    <location>
        <begin position="1"/>
        <end position="20"/>
    </location>
</feature>
<dbReference type="CDD" id="cd00180">
    <property type="entry name" value="PKc"/>
    <property type="match status" value="1"/>
</dbReference>
<evidence type="ECO:0000256" key="1">
    <source>
        <dbReference type="SAM" id="MobiDB-lite"/>
    </source>
</evidence>
<protein>
    <recommendedName>
        <fullName evidence="2">Protein kinase domain-containing protein</fullName>
    </recommendedName>
</protein>
<dbReference type="OrthoDB" id="1046782at2759"/>
<dbReference type="InterPro" id="IPR011009">
    <property type="entry name" value="Kinase-like_dom_sf"/>
</dbReference>
<dbReference type="AlphaFoldDB" id="A0A0C3D5N7"/>
<dbReference type="InterPro" id="IPR000719">
    <property type="entry name" value="Prot_kinase_dom"/>
</dbReference>
<dbReference type="GO" id="GO:0004674">
    <property type="term" value="F:protein serine/threonine kinase activity"/>
    <property type="evidence" value="ECO:0007669"/>
    <property type="project" value="TreeGrafter"/>
</dbReference>
<dbReference type="Proteomes" id="UP000054321">
    <property type="component" value="Unassembled WGS sequence"/>
</dbReference>
<dbReference type="Pfam" id="PF00069">
    <property type="entry name" value="Pkinase"/>
    <property type="match status" value="1"/>
</dbReference>